<evidence type="ECO:0000256" key="2">
    <source>
        <dbReference type="ARBA" id="ARBA00023125"/>
    </source>
</evidence>
<organism evidence="5 6">
    <name type="scientific">Paenibacillus vulneris</name>
    <dbReference type="NCBI Taxonomy" id="1133364"/>
    <lineage>
        <taxon>Bacteria</taxon>
        <taxon>Bacillati</taxon>
        <taxon>Bacillota</taxon>
        <taxon>Bacilli</taxon>
        <taxon>Bacillales</taxon>
        <taxon>Paenibacillaceae</taxon>
        <taxon>Paenibacillus</taxon>
    </lineage>
</organism>
<feature type="domain" description="HTH araC/xylS-type" evidence="4">
    <location>
        <begin position="157"/>
        <end position="255"/>
    </location>
</feature>
<evidence type="ECO:0000259" key="4">
    <source>
        <dbReference type="PROSITE" id="PS01124"/>
    </source>
</evidence>
<keyword evidence="6" id="KW-1185">Reference proteome</keyword>
<dbReference type="SMART" id="SM00342">
    <property type="entry name" value="HTH_ARAC"/>
    <property type="match status" value="1"/>
</dbReference>
<evidence type="ECO:0000313" key="5">
    <source>
        <dbReference type="EMBL" id="MFD1221429.1"/>
    </source>
</evidence>
<dbReference type="InterPro" id="IPR018062">
    <property type="entry name" value="HTH_AraC-typ_CS"/>
</dbReference>
<dbReference type="SUPFAM" id="SSF51215">
    <property type="entry name" value="Regulatory protein AraC"/>
    <property type="match status" value="1"/>
</dbReference>
<dbReference type="InterPro" id="IPR009057">
    <property type="entry name" value="Homeodomain-like_sf"/>
</dbReference>
<proteinExistence type="predicted"/>
<evidence type="ECO:0000256" key="3">
    <source>
        <dbReference type="ARBA" id="ARBA00023163"/>
    </source>
</evidence>
<dbReference type="InterPro" id="IPR037923">
    <property type="entry name" value="HTH-like"/>
</dbReference>
<dbReference type="Pfam" id="PF12833">
    <property type="entry name" value="HTH_18"/>
    <property type="match status" value="1"/>
</dbReference>
<dbReference type="InterPro" id="IPR003313">
    <property type="entry name" value="AraC-bd"/>
</dbReference>
<dbReference type="PROSITE" id="PS01124">
    <property type="entry name" value="HTH_ARAC_FAMILY_2"/>
    <property type="match status" value="1"/>
</dbReference>
<comment type="caution">
    <text evidence="5">The sequence shown here is derived from an EMBL/GenBank/DDBJ whole genome shotgun (WGS) entry which is preliminary data.</text>
</comment>
<dbReference type="PANTHER" id="PTHR43280">
    <property type="entry name" value="ARAC-FAMILY TRANSCRIPTIONAL REGULATOR"/>
    <property type="match status" value="1"/>
</dbReference>
<reference evidence="6" key="1">
    <citation type="journal article" date="2019" name="Int. J. Syst. Evol. Microbiol.">
        <title>The Global Catalogue of Microorganisms (GCM) 10K type strain sequencing project: providing services to taxonomists for standard genome sequencing and annotation.</title>
        <authorList>
            <consortium name="The Broad Institute Genomics Platform"/>
            <consortium name="The Broad Institute Genome Sequencing Center for Infectious Disease"/>
            <person name="Wu L."/>
            <person name="Ma J."/>
        </authorList>
    </citation>
    <scope>NUCLEOTIDE SEQUENCE [LARGE SCALE GENOMIC DNA]</scope>
    <source>
        <strain evidence="6">CCUG 53270</strain>
    </source>
</reference>
<keyword evidence="3" id="KW-0804">Transcription</keyword>
<protein>
    <submittedName>
        <fullName evidence="5">AraC family transcriptional regulator</fullName>
    </submittedName>
</protein>
<name>A0ABW3UME9_9BACL</name>
<dbReference type="PROSITE" id="PS00041">
    <property type="entry name" value="HTH_ARAC_FAMILY_1"/>
    <property type="match status" value="1"/>
</dbReference>
<dbReference type="PANTHER" id="PTHR43280:SF2">
    <property type="entry name" value="HTH-TYPE TRANSCRIPTIONAL REGULATOR EXSA"/>
    <property type="match status" value="1"/>
</dbReference>
<dbReference type="Gene3D" id="1.10.10.60">
    <property type="entry name" value="Homeodomain-like"/>
    <property type="match status" value="2"/>
</dbReference>
<gene>
    <name evidence="5" type="ORF">ACFQ4B_14980</name>
</gene>
<keyword evidence="1" id="KW-0805">Transcription regulation</keyword>
<accession>A0ABW3UME9</accession>
<dbReference type="Pfam" id="PF02311">
    <property type="entry name" value="AraC_binding"/>
    <property type="match status" value="1"/>
</dbReference>
<dbReference type="RefSeq" id="WP_079909916.1">
    <property type="nucleotide sequence ID" value="NZ_BAABJG010000021.1"/>
</dbReference>
<dbReference type="InterPro" id="IPR018060">
    <property type="entry name" value="HTH_AraC"/>
</dbReference>
<dbReference type="EMBL" id="JBHTLU010000015">
    <property type="protein sequence ID" value="MFD1221429.1"/>
    <property type="molecule type" value="Genomic_DNA"/>
</dbReference>
<keyword evidence="2" id="KW-0238">DNA-binding</keyword>
<evidence type="ECO:0000256" key="1">
    <source>
        <dbReference type="ARBA" id="ARBA00023015"/>
    </source>
</evidence>
<evidence type="ECO:0000313" key="6">
    <source>
        <dbReference type="Proteomes" id="UP001597180"/>
    </source>
</evidence>
<dbReference type="SUPFAM" id="SSF46689">
    <property type="entry name" value="Homeodomain-like"/>
    <property type="match status" value="1"/>
</dbReference>
<dbReference type="Proteomes" id="UP001597180">
    <property type="component" value="Unassembled WGS sequence"/>
</dbReference>
<sequence length="261" mass="30334">MIYVQTVRQDTGVHWFEEHEEGAPYDVLVLVSYGKCLYWVNHEKVMLEKGDLLLIPTGVPFYGKSIPTVTHEKYVVSFLKDGSSPLLPLLTANEFCKWKTGKYELLYQRFRMMNEEWKERLPYREAMCQSLALEILTHWNRELDEGKPSSAKEQHVERMKSYIQNHYREKVTKEDLGEVIDKSPNYAAALFSGVTGQTIGEYVHGLRMKTAIYLLTHSQRTIGDISDYLGYCDPSYFHRVFKRETGTSPAAYTKERETPPQ</sequence>